<evidence type="ECO:0000313" key="5">
    <source>
        <dbReference type="EMBL" id="MFC4330768.1"/>
    </source>
</evidence>
<dbReference type="Proteomes" id="UP001595824">
    <property type="component" value="Unassembled WGS sequence"/>
</dbReference>
<evidence type="ECO:0000259" key="4">
    <source>
        <dbReference type="Pfam" id="PF02826"/>
    </source>
</evidence>
<dbReference type="PANTHER" id="PTHR43333">
    <property type="entry name" value="2-HACID_DH_C DOMAIN-CONTAINING PROTEIN"/>
    <property type="match status" value="1"/>
</dbReference>
<proteinExistence type="predicted"/>
<evidence type="ECO:0000256" key="2">
    <source>
        <dbReference type="ARBA" id="ARBA00023027"/>
    </source>
</evidence>
<feature type="domain" description="D-isomer specific 2-hydroxyacid dehydrogenase NAD-binding" evidence="4">
    <location>
        <begin position="109"/>
        <end position="282"/>
    </location>
</feature>
<dbReference type="PROSITE" id="PS00671">
    <property type="entry name" value="D_2_HYDROXYACID_DH_3"/>
    <property type="match status" value="1"/>
</dbReference>
<evidence type="ECO:0000313" key="6">
    <source>
        <dbReference type="Proteomes" id="UP001595824"/>
    </source>
</evidence>
<dbReference type="RefSeq" id="WP_381741795.1">
    <property type="nucleotide sequence ID" value="NZ_JBHSDP010000024.1"/>
</dbReference>
<accession>A0ABV8TJS8</accession>
<reference evidence="6" key="1">
    <citation type="journal article" date="2019" name="Int. J. Syst. Evol. Microbiol.">
        <title>The Global Catalogue of Microorganisms (GCM) 10K type strain sequencing project: providing services to taxonomists for standard genome sequencing and annotation.</title>
        <authorList>
            <consortium name="The Broad Institute Genomics Platform"/>
            <consortium name="The Broad Institute Genome Sequencing Center for Infectious Disease"/>
            <person name="Wu L."/>
            <person name="Ma J."/>
        </authorList>
    </citation>
    <scope>NUCLEOTIDE SEQUENCE [LARGE SCALE GENOMIC DNA]</scope>
    <source>
        <strain evidence="6">PCU 347</strain>
    </source>
</reference>
<dbReference type="EMBL" id="JBHSDP010000024">
    <property type="protein sequence ID" value="MFC4330768.1"/>
    <property type="molecule type" value="Genomic_DNA"/>
</dbReference>
<comment type="caution">
    <text evidence="5">The sequence shown here is derived from an EMBL/GenBank/DDBJ whole genome shotgun (WGS) entry which is preliminary data.</text>
</comment>
<name>A0ABV8TJS8_9ACTN</name>
<sequence>MNDGKTVWLPYRPERVRGLPDGLTYRHWDGSADLPGDPREVHFLVGPPATGSERVFARLLPAAANVEAVQLLSSGYEHMVPLLDLLAPGARLATARGVHREATAELAVTLLLALARGLDDYARGPVRGRTGAGGPRTGVTLVGKRVVVVGYGAVGASVAALLGAFRCEVVLVARTGRTTPAGRVHGAAELPSLLPTADAVVLCAPLTEGTRGMFGAAELALLKDGAFLVNVARGELLDTAAAVREVRAGRLRVALDVTDPEPLPAGHPLRDLPGALITPHVGAFTDAFPRMTVDFLRRQLHRYARGAELENVVHTAAYGTRHADGHGTDGHGTDEHSTDEHGTGERVA</sequence>
<dbReference type="Pfam" id="PF02826">
    <property type="entry name" value="2-Hacid_dh_C"/>
    <property type="match status" value="1"/>
</dbReference>
<dbReference type="InterPro" id="IPR029753">
    <property type="entry name" value="D-isomer_DH_CS"/>
</dbReference>
<dbReference type="PANTHER" id="PTHR43333:SF1">
    <property type="entry name" value="D-ISOMER SPECIFIC 2-HYDROXYACID DEHYDROGENASE NAD-BINDING DOMAIN-CONTAINING PROTEIN"/>
    <property type="match status" value="1"/>
</dbReference>
<gene>
    <name evidence="5" type="ORF">ACFPC0_23875</name>
</gene>
<organism evidence="5 6">
    <name type="scientific">Streptomyces andamanensis</name>
    <dbReference type="NCBI Taxonomy" id="1565035"/>
    <lineage>
        <taxon>Bacteria</taxon>
        <taxon>Bacillati</taxon>
        <taxon>Actinomycetota</taxon>
        <taxon>Actinomycetes</taxon>
        <taxon>Kitasatosporales</taxon>
        <taxon>Streptomycetaceae</taxon>
        <taxon>Streptomyces</taxon>
    </lineage>
</organism>
<feature type="region of interest" description="Disordered" evidence="3">
    <location>
        <begin position="320"/>
        <end position="348"/>
    </location>
</feature>
<evidence type="ECO:0000256" key="3">
    <source>
        <dbReference type="SAM" id="MobiDB-lite"/>
    </source>
</evidence>
<dbReference type="InterPro" id="IPR006140">
    <property type="entry name" value="D-isomer_DH_NAD-bd"/>
</dbReference>
<dbReference type="Gene3D" id="3.40.50.720">
    <property type="entry name" value="NAD(P)-binding Rossmann-like Domain"/>
    <property type="match status" value="2"/>
</dbReference>
<keyword evidence="2" id="KW-0520">NAD</keyword>
<keyword evidence="6" id="KW-1185">Reference proteome</keyword>
<keyword evidence="1" id="KW-0560">Oxidoreductase</keyword>
<protein>
    <submittedName>
        <fullName evidence="5">NAD(P)-dependent oxidoreductase</fullName>
    </submittedName>
</protein>
<dbReference type="InterPro" id="IPR036291">
    <property type="entry name" value="NAD(P)-bd_dom_sf"/>
</dbReference>
<dbReference type="SUPFAM" id="SSF51735">
    <property type="entry name" value="NAD(P)-binding Rossmann-fold domains"/>
    <property type="match status" value="1"/>
</dbReference>
<feature type="compositionally biased region" description="Basic and acidic residues" evidence="3">
    <location>
        <begin position="321"/>
        <end position="348"/>
    </location>
</feature>
<evidence type="ECO:0000256" key="1">
    <source>
        <dbReference type="ARBA" id="ARBA00023002"/>
    </source>
</evidence>